<dbReference type="InterPro" id="IPR045474">
    <property type="entry name" value="GEVED"/>
</dbReference>
<dbReference type="GO" id="GO:0000272">
    <property type="term" value="P:polysaccharide catabolic process"/>
    <property type="evidence" value="ECO:0007669"/>
    <property type="project" value="InterPro"/>
</dbReference>
<evidence type="ECO:0000256" key="1">
    <source>
        <dbReference type="SAM" id="MobiDB-lite"/>
    </source>
</evidence>
<dbReference type="Proteomes" id="UP000318288">
    <property type="component" value="Unassembled WGS sequence"/>
</dbReference>
<dbReference type="RefSeq" id="WP_186775347.1">
    <property type="nucleotide sequence ID" value="NZ_SJPW01000001.1"/>
</dbReference>
<evidence type="ECO:0000259" key="3">
    <source>
        <dbReference type="Pfam" id="PF20009"/>
    </source>
</evidence>
<accession>A0A5C6FGX7</accession>
<evidence type="ECO:0000313" key="4">
    <source>
        <dbReference type="EMBL" id="TWU60761.1"/>
    </source>
</evidence>
<evidence type="ECO:0000259" key="2">
    <source>
        <dbReference type="Pfam" id="PF13229"/>
    </source>
</evidence>
<feature type="domain" description="Right handed beta helix" evidence="2">
    <location>
        <begin position="717"/>
        <end position="839"/>
    </location>
</feature>
<dbReference type="PANTHER" id="PTHR11319">
    <property type="entry name" value="G PROTEIN-COUPLED RECEPTOR-RELATED"/>
    <property type="match status" value="1"/>
</dbReference>
<comment type="caution">
    <text evidence="4">The sequence shown here is derived from an EMBL/GenBank/DDBJ whole genome shotgun (WGS) entry which is preliminary data.</text>
</comment>
<gene>
    <name evidence="4" type="ORF">Poly51_10420</name>
</gene>
<dbReference type="GO" id="GO:0004553">
    <property type="term" value="F:hydrolase activity, hydrolyzing O-glycosyl compounds"/>
    <property type="evidence" value="ECO:0007669"/>
    <property type="project" value="InterPro"/>
</dbReference>
<keyword evidence="5" id="KW-1185">Reference proteome</keyword>
<dbReference type="InterPro" id="IPR012334">
    <property type="entry name" value="Pectin_lyas_fold"/>
</dbReference>
<dbReference type="InterPro" id="IPR059226">
    <property type="entry name" value="Choice_anch_Q_dom"/>
</dbReference>
<dbReference type="Pfam" id="PF20009">
    <property type="entry name" value="GEVED"/>
    <property type="match status" value="1"/>
</dbReference>
<proteinExistence type="predicted"/>
<dbReference type="SUPFAM" id="SSF51126">
    <property type="entry name" value="Pectin lyase-like"/>
    <property type="match status" value="3"/>
</dbReference>
<feature type="region of interest" description="Disordered" evidence="1">
    <location>
        <begin position="1"/>
        <end position="21"/>
    </location>
</feature>
<sequence>MIQNRKSAHASTHISSNRRRRLRMESLEMRRVLASLVVTTPSDVVDANDGLVSLREAISTANENTDVDEITFDASVFSGATTIALTRGVLPITSGLNITGPGRHRLAIDAQSASRVFDIDVRVFEVGAQANQVSIEGLTITGGRSFGFNENGGAIRQSGATELVLDGVALINNQTSATNANGGAISSAGKLTIRNSVVAGNGTTQVDAGGGAINSTGMLTIVDSQIFDNFTSGTISAGGAIRSTGNLTIQRSTLEQNITSGSNAAGGAIFATGRLTIESSRLIGNQTRGINADGGAVLVFQAVDTLAGGFEITDSDIDDNRTLGNGSRGGGLYIDLSSGSISATSITNNQTVGEDADGGGMMTFRTDITIDQVTLSGNVAGGSGSVGGAIVAEDTRMTANGITVSRNTANENGGGIHFLAGRETDSLSLIHAIVAGNQVTNDMATASPDLNFSQTPPSLAIQSSLIGSSIGNPLDPASAPDADGNLVGGATEATRLDPGLDDLIIAGSTRIHPFVTDSIAIDAGNSVLSPETLFDQRGLLFDRVSGLQIDIGGAEQQAIDATSFVVTTLIDELDLTNDDVSLREAILASNQQPGLQTISFREGLGSASDAITLASGQLLITDSVIITGPGRSQMSIDAVGLSRAMEIIGNSDVTIQGVTIRGGRTIDANSVSTNFGGEVSTRFNGAGIRSVSTGTVTLRDVAVVDSETAGENSTGGAVWAESGTLVVEDSVIDQNRGGGIGVRQNPLTLDRVTVSQNLGAGIDVDRSAAFFINTTVSGNSGQDGGGIRLIGTSPMSIVQSTIVGNAAAVGGGVFIGADVVDDISIVNSIIAQNSATDSNPDLSLPTVSGAVTISFSLIGDNADTGLAESITPDANGNLIGDASVDGVIDPRVAPLAVSGPGGMLVHALDALSPAIDAGSDAFSLDALGNPLDLDARGLPFVRFNSTVDMGAFEFQKATPIIVWNDPAVIFAGTPLSDLQLNATTNIPGTFVYTPAIDTVLDAGDDQTLMVTFTPDDTDLYNEATAEVMIDVAQPFDRGDAPDTYGTLAASSGPTHQVTTLLLGSTIDRDVDGQPTLAADGDGADEDGVLFAAPLIASANGTVSSIVVIASEAGKLDAWIDFDGNGSFDIATESIVGGSSFDVQPGENVIPFAVPAAAVAGNTYARFRLSTTGGLGPTGDAGDGEVEDYAVSILSDSTPSDVDVTVTGSQITLVRDGEQVVVRRRNVEVFRAEIAAVNQLTINGDEFSNVLTIDQSGGDAIPVGGLVFDGGDRVNTVRWVGAAGDLDFTPTGNLVFRNVNAIDLTDTSAQSVLIDSAAAQQMDPDGGGIIITTSPPVENEPSDVVTIADAEFWRMGQPASVVGDLFSVITRSDTFIQTDFGNGWQNLANVSDVNNSGTVTANDALVVINELGRRAYSNRNGGALVDPATVDPWPGFYFDQNGDGLATALDALRVINQLARQANAGSGSAEAESLVAIDPFDDKRTGRNIDELIADESFLATLF</sequence>
<dbReference type="InterPro" id="IPR039448">
    <property type="entry name" value="Beta_helix"/>
</dbReference>
<protein>
    <submittedName>
        <fullName evidence="4">Uncharacterized protein</fullName>
    </submittedName>
</protein>
<dbReference type="InterPro" id="IPR036439">
    <property type="entry name" value="Dockerin_dom_sf"/>
</dbReference>
<feature type="compositionally biased region" description="Polar residues" evidence="1">
    <location>
        <begin position="1"/>
        <end position="15"/>
    </location>
</feature>
<dbReference type="EMBL" id="SJPW01000001">
    <property type="protein sequence ID" value="TWU60761.1"/>
    <property type="molecule type" value="Genomic_DNA"/>
</dbReference>
<dbReference type="PANTHER" id="PTHR11319:SF35">
    <property type="entry name" value="OUTER MEMBRANE PROTEIN PMPC-RELATED"/>
    <property type="match status" value="1"/>
</dbReference>
<dbReference type="NCBIfam" id="NF041518">
    <property type="entry name" value="choice_anch_Q"/>
    <property type="match status" value="2"/>
</dbReference>
<dbReference type="Pfam" id="PF00404">
    <property type="entry name" value="Dockerin_1"/>
    <property type="match status" value="1"/>
</dbReference>
<feature type="domain" description="GEVED" evidence="3">
    <location>
        <begin position="1115"/>
        <end position="1190"/>
    </location>
</feature>
<name>A0A5C6FGX7_9BACT</name>
<evidence type="ECO:0000313" key="5">
    <source>
        <dbReference type="Proteomes" id="UP000318288"/>
    </source>
</evidence>
<dbReference type="InterPro" id="IPR006626">
    <property type="entry name" value="PbH1"/>
</dbReference>
<organism evidence="4 5">
    <name type="scientific">Rubripirellula tenax</name>
    <dbReference type="NCBI Taxonomy" id="2528015"/>
    <lineage>
        <taxon>Bacteria</taxon>
        <taxon>Pseudomonadati</taxon>
        <taxon>Planctomycetota</taxon>
        <taxon>Planctomycetia</taxon>
        <taxon>Pirellulales</taxon>
        <taxon>Pirellulaceae</taxon>
        <taxon>Rubripirellula</taxon>
    </lineage>
</organism>
<dbReference type="SUPFAM" id="SSF63446">
    <property type="entry name" value="Type I dockerin domain"/>
    <property type="match status" value="1"/>
</dbReference>
<dbReference type="SMART" id="SM00710">
    <property type="entry name" value="PbH1"/>
    <property type="match status" value="11"/>
</dbReference>
<dbReference type="InterPro" id="IPR002105">
    <property type="entry name" value="Dockerin_1_rpt"/>
</dbReference>
<reference evidence="4 5" key="1">
    <citation type="submission" date="2019-02" db="EMBL/GenBank/DDBJ databases">
        <title>Deep-cultivation of Planctomycetes and their phenomic and genomic characterization uncovers novel biology.</title>
        <authorList>
            <person name="Wiegand S."/>
            <person name="Jogler M."/>
            <person name="Boedeker C."/>
            <person name="Pinto D."/>
            <person name="Vollmers J."/>
            <person name="Rivas-Marin E."/>
            <person name="Kohn T."/>
            <person name="Peeters S.H."/>
            <person name="Heuer A."/>
            <person name="Rast P."/>
            <person name="Oberbeckmann S."/>
            <person name="Bunk B."/>
            <person name="Jeske O."/>
            <person name="Meyerdierks A."/>
            <person name="Storesund J.E."/>
            <person name="Kallscheuer N."/>
            <person name="Luecker S."/>
            <person name="Lage O.M."/>
            <person name="Pohl T."/>
            <person name="Merkel B.J."/>
            <person name="Hornburger P."/>
            <person name="Mueller R.-W."/>
            <person name="Bruemmer F."/>
            <person name="Labrenz M."/>
            <person name="Spormann A.M."/>
            <person name="Op Den Camp H."/>
            <person name="Overmann J."/>
            <person name="Amann R."/>
            <person name="Jetten M.S.M."/>
            <person name="Mascher T."/>
            <person name="Medema M.H."/>
            <person name="Devos D.P."/>
            <person name="Kaster A.-K."/>
            <person name="Ovreas L."/>
            <person name="Rohde M."/>
            <person name="Galperin M.Y."/>
            <person name="Jogler C."/>
        </authorList>
    </citation>
    <scope>NUCLEOTIDE SEQUENCE [LARGE SCALE GENOMIC DNA]</scope>
    <source>
        <strain evidence="4 5">Poly51</strain>
    </source>
</reference>
<dbReference type="Gene3D" id="2.160.20.10">
    <property type="entry name" value="Single-stranded right-handed beta-helix, Pectin lyase-like"/>
    <property type="match status" value="2"/>
</dbReference>
<dbReference type="InterPro" id="IPR011050">
    <property type="entry name" value="Pectin_lyase_fold/virulence"/>
</dbReference>
<dbReference type="Pfam" id="PF13229">
    <property type="entry name" value="Beta_helix"/>
    <property type="match status" value="1"/>
</dbReference>